<evidence type="ECO:0000259" key="4">
    <source>
        <dbReference type="PROSITE" id="PS50013"/>
    </source>
</evidence>
<evidence type="ECO:0000256" key="3">
    <source>
        <dbReference type="SAM" id="MobiDB-lite"/>
    </source>
</evidence>
<protein>
    <recommendedName>
        <fullName evidence="4">Chromo domain-containing protein</fullName>
    </recommendedName>
</protein>
<dbReference type="PANTHER" id="PTHR22812">
    <property type="entry name" value="CHROMOBOX PROTEIN"/>
    <property type="match status" value="1"/>
</dbReference>
<dbReference type="PROSITE" id="PS50013">
    <property type="entry name" value="CHROMO_2"/>
    <property type="match status" value="1"/>
</dbReference>
<dbReference type="GO" id="GO:0006338">
    <property type="term" value="P:chromatin remodeling"/>
    <property type="evidence" value="ECO:0007669"/>
    <property type="project" value="UniProtKB-ARBA"/>
</dbReference>
<organism evidence="5 6">
    <name type="scientific">Crucibulum laeve</name>
    <dbReference type="NCBI Taxonomy" id="68775"/>
    <lineage>
        <taxon>Eukaryota</taxon>
        <taxon>Fungi</taxon>
        <taxon>Dikarya</taxon>
        <taxon>Basidiomycota</taxon>
        <taxon>Agaricomycotina</taxon>
        <taxon>Agaricomycetes</taxon>
        <taxon>Agaricomycetidae</taxon>
        <taxon>Agaricales</taxon>
        <taxon>Agaricineae</taxon>
        <taxon>Nidulariaceae</taxon>
        <taxon>Crucibulum</taxon>
    </lineage>
</organism>
<feature type="domain" description="Chromo" evidence="4">
    <location>
        <begin position="1"/>
        <end position="57"/>
    </location>
</feature>
<evidence type="ECO:0000313" key="6">
    <source>
        <dbReference type="Proteomes" id="UP000308652"/>
    </source>
</evidence>
<dbReference type="OrthoDB" id="433924at2759"/>
<dbReference type="AlphaFoldDB" id="A0A5C3M500"/>
<dbReference type="SMART" id="SM00300">
    <property type="entry name" value="ChSh"/>
    <property type="match status" value="1"/>
</dbReference>
<evidence type="ECO:0000256" key="1">
    <source>
        <dbReference type="ARBA" id="ARBA00004123"/>
    </source>
</evidence>
<dbReference type="Pfam" id="PF01393">
    <property type="entry name" value="Chromo_shadow"/>
    <property type="match status" value="1"/>
</dbReference>
<feature type="compositionally biased region" description="Basic residues" evidence="3">
    <location>
        <begin position="83"/>
        <end position="92"/>
    </location>
</feature>
<dbReference type="Pfam" id="PF00385">
    <property type="entry name" value="Chromo"/>
    <property type="match status" value="1"/>
</dbReference>
<dbReference type="InterPro" id="IPR008251">
    <property type="entry name" value="Chromo_shadow_dom"/>
</dbReference>
<evidence type="ECO:0000256" key="2">
    <source>
        <dbReference type="ARBA" id="ARBA00023242"/>
    </source>
</evidence>
<dbReference type="InterPro" id="IPR016197">
    <property type="entry name" value="Chromo-like_dom_sf"/>
</dbReference>
<dbReference type="GO" id="GO:0005634">
    <property type="term" value="C:nucleus"/>
    <property type="evidence" value="ECO:0007669"/>
    <property type="project" value="UniProtKB-SubCell"/>
</dbReference>
<sequence>MRNMVFTQGYGKIGYFVKWKGYPDDENSWVNEVDAENAGDLVSEYWRNNPHKKKDRGKHTSAKRGRKSVTAAENSDGDSASVAKKRGRKSTKRLTDDEDKDDDIPPHKKAKNASASANDKKQLKKKKEHTPVPSEPDVEMIGDMSKYMDNENWEELVTSIDTIERNEDNTLTVYFTLNSGERVKEDSRICRQRLAQKLISFYENNLRWKTAEELADN</sequence>
<gene>
    <name evidence="5" type="ORF">BDQ12DRAFT_57080</name>
</gene>
<feature type="region of interest" description="Disordered" evidence="3">
    <location>
        <begin position="44"/>
        <end position="139"/>
    </location>
</feature>
<dbReference type="Gene3D" id="2.40.50.40">
    <property type="match status" value="2"/>
</dbReference>
<dbReference type="Proteomes" id="UP000308652">
    <property type="component" value="Unassembled WGS sequence"/>
</dbReference>
<dbReference type="InterPro" id="IPR000953">
    <property type="entry name" value="Chromo/chromo_shadow_dom"/>
</dbReference>
<evidence type="ECO:0000313" key="5">
    <source>
        <dbReference type="EMBL" id="TFK39456.1"/>
    </source>
</evidence>
<name>A0A5C3M500_9AGAR</name>
<accession>A0A5C3M500</accession>
<keyword evidence="6" id="KW-1185">Reference proteome</keyword>
<dbReference type="InterPro" id="IPR023780">
    <property type="entry name" value="Chromo_domain"/>
</dbReference>
<dbReference type="STRING" id="68775.A0A5C3M500"/>
<reference evidence="5 6" key="1">
    <citation type="journal article" date="2019" name="Nat. Ecol. Evol.">
        <title>Megaphylogeny resolves global patterns of mushroom evolution.</title>
        <authorList>
            <person name="Varga T."/>
            <person name="Krizsan K."/>
            <person name="Foldi C."/>
            <person name="Dima B."/>
            <person name="Sanchez-Garcia M."/>
            <person name="Sanchez-Ramirez S."/>
            <person name="Szollosi G.J."/>
            <person name="Szarkandi J.G."/>
            <person name="Papp V."/>
            <person name="Albert L."/>
            <person name="Andreopoulos W."/>
            <person name="Angelini C."/>
            <person name="Antonin V."/>
            <person name="Barry K.W."/>
            <person name="Bougher N.L."/>
            <person name="Buchanan P."/>
            <person name="Buyck B."/>
            <person name="Bense V."/>
            <person name="Catcheside P."/>
            <person name="Chovatia M."/>
            <person name="Cooper J."/>
            <person name="Damon W."/>
            <person name="Desjardin D."/>
            <person name="Finy P."/>
            <person name="Geml J."/>
            <person name="Haridas S."/>
            <person name="Hughes K."/>
            <person name="Justo A."/>
            <person name="Karasinski D."/>
            <person name="Kautmanova I."/>
            <person name="Kiss B."/>
            <person name="Kocsube S."/>
            <person name="Kotiranta H."/>
            <person name="LaButti K.M."/>
            <person name="Lechner B.E."/>
            <person name="Liimatainen K."/>
            <person name="Lipzen A."/>
            <person name="Lukacs Z."/>
            <person name="Mihaltcheva S."/>
            <person name="Morgado L.N."/>
            <person name="Niskanen T."/>
            <person name="Noordeloos M.E."/>
            <person name="Ohm R.A."/>
            <person name="Ortiz-Santana B."/>
            <person name="Ovrebo C."/>
            <person name="Racz N."/>
            <person name="Riley R."/>
            <person name="Savchenko A."/>
            <person name="Shiryaev A."/>
            <person name="Soop K."/>
            <person name="Spirin V."/>
            <person name="Szebenyi C."/>
            <person name="Tomsovsky M."/>
            <person name="Tulloss R.E."/>
            <person name="Uehling J."/>
            <person name="Grigoriev I.V."/>
            <person name="Vagvolgyi C."/>
            <person name="Papp T."/>
            <person name="Martin F.M."/>
            <person name="Miettinen O."/>
            <person name="Hibbett D.S."/>
            <person name="Nagy L.G."/>
        </authorList>
    </citation>
    <scope>NUCLEOTIDE SEQUENCE [LARGE SCALE GENOMIC DNA]</scope>
    <source>
        <strain evidence="5 6">CBS 166.37</strain>
    </source>
</reference>
<keyword evidence="2" id="KW-0539">Nucleus</keyword>
<comment type="subcellular location">
    <subcellularLocation>
        <location evidence="1">Nucleus</location>
    </subcellularLocation>
</comment>
<feature type="compositionally biased region" description="Basic residues" evidence="3">
    <location>
        <begin position="49"/>
        <end position="67"/>
    </location>
</feature>
<proteinExistence type="predicted"/>
<dbReference type="SUPFAM" id="SSF54160">
    <property type="entry name" value="Chromo domain-like"/>
    <property type="match status" value="2"/>
</dbReference>
<dbReference type="EMBL" id="ML213599">
    <property type="protein sequence ID" value="TFK39456.1"/>
    <property type="molecule type" value="Genomic_DNA"/>
</dbReference>
<dbReference type="InterPro" id="IPR051219">
    <property type="entry name" value="Heterochromatin_chromo-domain"/>
</dbReference>